<evidence type="ECO:0000313" key="2">
    <source>
        <dbReference type="EMBL" id="GAA0741950.1"/>
    </source>
</evidence>
<evidence type="ECO:0000256" key="1">
    <source>
        <dbReference type="SAM" id="Phobius"/>
    </source>
</evidence>
<protein>
    <submittedName>
        <fullName evidence="2">Uncharacterized protein</fullName>
    </submittedName>
</protein>
<accession>A0ABN1JKS5</accession>
<reference evidence="2 3" key="1">
    <citation type="journal article" date="2019" name="Int. J. Syst. Evol. Microbiol.">
        <title>The Global Catalogue of Microorganisms (GCM) 10K type strain sequencing project: providing services to taxonomists for standard genome sequencing and annotation.</title>
        <authorList>
            <consortium name="The Broad Institute Genomics Platform"/>
            <consortium name="The Broad Institute Genome Sequencing Center for Infectious Disease"/>
            <person name="Wu L."/>
            <person name="Ma J."/>
        </authorList>
    </citation>
    <scope>NUCLEOTIDE SEQUENCE [LARGE SCALE GENOMIC DNA]</scope>
    <source>
        <strain evidence="2 3">JCM 1407</strain>
    </source>
</reference>
<dbReference type="Proteomes" id="UP001501510">
    <property type="component" value="Unassembled WGS sequence"/>
</dbReference>
<keyword evidence="1" id="KW-1133">Transmembrane helix</keyword>
<gene>
    <name evidence="2" type="ORF">GCM10008906_23850</name>
</gene>
<keyword evidence="1" id="KW-0472">Membrane</keyword>
<keyword evidence="1" id="KW-0812">Transmembrane</keyword>
<dbReference type="EMBL" id="BAAACG010000010">
    <property type="protein sequence ID" value="GAA0741950.1"/>
    <property type="molecule type" value="Genomic_DNA"/>
</dbReference>
<proteinExistence type="predicted"/>
<comment type="caution">
    <text evidence="2">The sequence shown here is derived from an EMBL/GenBank/DDBJ whole genome shotgun (WGS) entry which is preliminary data.</text>
</comment>
<feature type="transmembrane region" description="Helical" evidence="1">
    <location>
        <begin position="12"/>
        <end position="29"/>
    </location>
</feature>
<organism evidence="2 3">
    <name type="scientific">Clostridium oceanicum</name>
    <dbReference type="NCBI Taxonomy" id="1543"/>
    <lineage>
        <taxon>Bacteria</taxon>
        <taxon>Bacillati</taxon>
        <taxon>Bacillota</taxon>
        <taxon>Clostridia</taxon>
        <taxon>Eubacteriales</taxon>
        <taxon>Clostridiaceae</taxon>
        <taxon>Clostridium</taxon>
    </lineage>
</organism>
<sequence length="62" mass="7640">MHFQTLKFVRMLLLIKIIFKVNMVLYLYLNKKNQSIFKDIKKMNPYTNMHELVEQFMLEISE</sequence>
<name>A0ABN1JKS5_9CLOT</name>
<evidence type="ECO:0000313" key="3">
    <source>
        <dbReference type="Proteomes" id="UP001501510"/>
    </source>
</evidence>
<keyword evidence="3" id="KW-1185">Reference proteome</keyword>